<feature type="site" description="Important for activity" evidence="8">
    <location>
        <position position="13"/>
    </location>
</feature>
<evidence type="ECO:0000259" key="12">
    <source>
        <dbReference type="Pfam" id="PF02782"/>
    </source>
</evidence>
<feature type="binding site" evidence="8">
    <location>
        <begin position="86"/>
        <end position="87"/>
    </location>
    <ligand>
        <name>substrate</name>
    </ligand>
</feature>
<name>A0ABX7BKH7_9PROT</name>
<evidence type="ECO:0000256" key="6">
    <source>
        <dbReference type="ARBA" id="ARBA00022840"/>
    </source>
</evidence>
<dbReference type="InterPro" id="IPR018484">
    <property type="entry name" value="FGGY_N"/>
</dbReference>
<keyword evidence="4 8" id="KW-0547">Nucleotide-binding</keyword>
<evidence type="ECO:0000256" key="5">
    <source>
        <dbReference type="ARBA" id="ARBA00022777"/>
    </source>
</evidence>
<keyword evidence="7 8" id="KW-0119">Carbohydrate metabolism</keyword>
<dbReference type="Proteomes" id="UP000595197">
    <property type="component" value="Plasmid pTT6-2"/>
</dbReference>
<evidence type="ECO:0000313" key="13">
    <source>
        <dbReference type="EMBL" id="QQP93739.1"/>
    </source>
</evidence>
<feature type="domain" description="Carbohydrate kinase FGGY N-terminal" evidence="11">
    <location>
        <begin position="9"/>
        <end position="251"/>
    </location>
</feature>
<keyword evidence="2 8" id="KW-0859">Xylose metabolism</keyword>
<comment type="similarity">
    <text evidence="1 8 9">Belongs to the FGGY kinase family.</text>
</comment>
<dbReference type="NCBIfam" id="TIGR01312">
    <property type="entry name" value="XylB"/>
    <property type="match status" value="1"/>
</dbReference>
<dbReference type="CDD" id="cd07808">
    <property type="entry name" value="ASKHA_NBD_FGGY_EcXK-like"/>
    <property type="match status" value="1"/>
</dbReference>
<keyword evidence="3 8" id="KW-0808">Transferase</keyword>
<dbReference type="Pfam" id="PF00370">
    <property type="entry name" value="FGGY_N"/>
    <property type="match status" value="1"/>
</dbReference>
<dbReference type="InterPro" id="IPR043129">
    <property type="entry name" value="ATPase_NBD"/>
</dbReference>
<keyword evidence="14" id="KW-1185">Reference proteome</keyword>
<feature type="active site" description="Proton acceptor" evidence="8">
    <location>
        <position position="244"/>
    </location>
</feature>
<dbReference type="InterPro" id="IPR050406">
    <property type="entry name" value="FGGY_Carb_Kinase"/>
</dbReference>
<evidence type="ECO:0000256" key="10">
    <source>
        <dbReference type="RuleBase" id="RU364073"/>
    </source>
</evidence>
<dbReference type="InterPro" id="IPR018485">
    <property type="entry name" value="FGGY_C"/>
</dbReference>
<dbReference type="HAMAP" id="MF_02220">
    <property type="entry name" value="XylB"/>
    <property type="match status" value="1"/>
</dbReference>
<dbReference type="PIRSF" id="PIRSF000538">
    <property type="entry name" value="GlpK"/>
    <property type="match status" value="1"/>
</dbReference>
<keyword evidence="5 8" id="KW-0418">Kinase</keyword>
<keyword evidence="6 8" id="KW-0067">ATP-binding</keyword>
<dbReference type="PANTHER" id="PTHR43095:SF6">
    <property type="entry name" value="XYLULOSE KINASE"/>
    <property type="match status" value="1"/>
</dbReference>
<dbReference type="Pfam" id="PF02782">
    <property type="entry name" value="FGGY_C"/>
    <property type="match status" value="1"/>
</dbReference>
<reference evidence="13" key="1">
    <citation type="submission" date="2021-02" db="EMBL/GenBank/DDBJ databases">
        <title>Skermanella TT6 skin isolate.</title>
        <authorList>
            <person name="Lee K."/>
            <person name="Ganzorig M."/>
        </authorList>
    </citation>
    <scope>NUCLEOTIDE SEQUENCE</scope>
    <source>
        <strain evidence="13">TT6</strain>
    </source>
</reference>
<geneLocation type="plasmid" evidence="13 14">
    <name>pTT6-2</name>
</geneLocation>
<accession>A0ABX7BKH7</accession>
<dbReference type="InterPro" id="IPR006000">
    <property type="entry name" value="Xylulokinase"/>
</dbReference>
<dbReference type="GO" id="GO:0004856">
    <property type="term" value="F:D-xylulokinase activity"/>
    <property type="evidence" value="ECO:0007669"/>
    <property type="project" value="UniProtKB-EC"/>
</dbReference>
<gene>
    <name evidence="8 10 13" type="primary">xylB</name>
    <name evidence="13" type="ORF">IGS68_32525</name>
</gene>
<evidence type="ECO:0000256" key="2">
    <source>
        <dbReference type="ARBA" id="ARBA00022629"/>
    </source>
</evidence>
<organism evidence="13 14">
    <name type="scientific">Skermanella cutis</name>
    <dbReference type="NCBI Taxonomy" id="2775420"/>
    <lineage>
        <taxon>Bacteria</taxon>
        <taxon>Pseudomonadati</taxon>
        <taxon>Pseudomonadota</taxon>
        <taxon>Alphaproteobacteria</taxon>
        <taxon>Rhodospirillales</taxon>
        <taxon>Azospirillaceae</taxon>
        <taxon>Skermanella</taxon>
    </lineage>
</organism>
<dbReference type="SUPFAM" id="SSF53067">
    <property type="entry name" value="Actin-like ATPase domain"/>
    <property type="match status" value="2"/>
</dbReference>
<dbReference type="InterPro" id="IPR018483">
    <property type="entry name" value="Carb_kinase_FGGY_CS"/>
</dbReference>
<dbReference type="EMBL" id="CP067422">
    <property type="protein sequence ID" value="QQP93739.1"/>
    <property type="molecule type" value="Genomic_DNA"/>
</dbReference>
<protein>
    <recommendedName>
        <fullName evidence="8 10">Xylulose kinase</fullName>
        <shortName evidence="8 10">Xylulokinase</shortName>
        <ecNumber evidence="8 10">2.7.1.17</ecNumber>
    </recommendedName>
</protein>
<dbReference type="Gene3D" id="3.30.420.40">
    <property type="match status" value="2"/>
</dbReference>
<evidence type="ECO:0000256" key="8">
    <source>
        <dbReference type="HAMAP-Rule" id="MF_02220"/>
    </source>
</evidence>
<dbReference type="PROSITE" id="PS00933">
    <property type="entry name" value="FGGY_KINASES_1"/>
    <property type="match status" value="1"/>
</dbReference>
<evidence type="ECO:0000256" key="7">
    <source>
        <dbReference type="ARBA" id="ARBA00023277"/>
    </source>
</evidence>
<sequence length="495" mass="51764">MPDPRAPAWLGIDIGTSAVKVVLVDGAQAPLATATVPLSTSRPRPLWSEQHPDIWWRATLDAVAEVRRAAPDAFAAVAGIGLSGQMHGAVLLDGDDRPLRPAILWNDGRASAECAELEALVPGLGRIAGITAMPGLTAPKLLWVRRHEPELFRRIRRVMLPKDYVRLKLTGEAVTDPSDAAGSLLLDEAARAWSPALLAACGLDAGRMPRLAEGTEPAGTLSPAVAREWGFAGREIPVAGGAGDAAAGAVGIGAIADGDAFVSLGTSAQVFVTTGAYRPAPETLIHGFAHTLPGTWFQMAALLNGASTVEWAARLVGSPDIGELLARTEAGFRGPGRLLFLPYLAGERTPHDDPHARGVLFGLAPDTQPTDVMQAVLEGVALSLREARDCLEAAGTPVGRAAIIGGGARSAFWTRIIASALGIPVIRYAGSEAGPAFGAARLARIAATGEAVADVCVKPPVLDVTEPDPALHAAYGDGFVRFRRLYRALREEFRA</sequence>
<dbReference type="RefSeq" id="WP_201083525.1">
    <property type="nucleotide sequence ID" value="NZ_CP067422.1"/>
</dbReference>
<dbReference type="PANTHER" id="PTHR43095">
    <property type="entry name" value="SUGAR KINASE"/>
    <property type="match status" value="1"/>
</dbReference>
<comment type="function">
    <text evidence="8">Catalyzes the phosphorylation of D-xylulose to D-xylulose 5-phosphate.</text>
</comment>
<feature type="domain" description="Carbohydrate kinase FGGY C-terminal" evidence="12">
    <location>
        <begin position="261"/>
        <end position="447"/>
    </location>
</feature>
<evidence type="ECO:0000259" key="11">
    <source>
        <dbReference type="Pfam" id="PF00370"/>
    </source>
</evidence>
<evidence type="ECO:0000256" key="1">
    <source>
        <dbReference type="ARBA" id="ARBA00009156"/>
    </source>
</evidence>
<evidence type="ECO:0000256" key="4">
    <source>
        <dbReference type="ARBA" id="ARBA00022741"/>
    </source>
</evidence>
<evidence type="ECO:0000256" key="9">
    <source>
        <dbReference type="RuleBase" id="RU003733"/>
    </source>
</evidence>
<keyword evidence="13" id="KW-0614">Plasmid</keyword>
<dbReference type="EC" id="2.7.1.17" evidence="8 10"/>
<evidence type="ECO:0000313" key="14">
    <source>
        <dbReference type="Proteomes" id="UP000595197"/>
    </source>
</evidence>
<proteinExistence type="inferred from homology"/>
<evidence type="ECO:0000256" key="3">
    <source>
        <dbReference type="ARBA" id="ARBA00022679"/>
    </source>
</evidence>
<dbReference type="InterPro" id="IPR000577">
    <property type="entry name" value="Carb_kinase_FGGY"/>
</dbReference>
<dbReference type="PROSITE" id="PS00445">
    <property type="entry name" value="FGGY_KINASES_2"/>
    <property type="match status" value="1"/>
</dbReference>
<comment type="catalytic activity">
    <reaction evidence="8 10">
        <text>D-xylulose + ATP = D-xylulose 5-phosphate + ADP + H(+)</text>
        <dbReference type="Rhea" id="RHEA:10964"/>
        <dbReference type="ChEBI" id="CHEBI:15378"/>
        <dbReference type="ChEBI" id="CHEBI:17140"/>
        <dbReference type="ChEBI" id="CHEBI:30616"/>
        <dbReference type="ChEBI" id="CHEBI:57737"/>
        <dbReference type="ChEBI" id="CHEBI:456216"/>
        <dbReference type="EC" id="2.7.1.17"/>
    </reaction>
</comment>